<dbReference type="EMBL" id="JAOQIO010000077">
    <property type="protein sequence ID" value="MCU6794181.1"/>
    <property type="molecule type" value="Genomic_DNA"/>
</dbReference>
<dbReference type="InterPro" id="IPR014710">
    <property type="entry name" value="RmlC-like_jellyroll"/>
</dbReference>
<dbReference type="SUPFAM" id="SSF51215">
    <property type="entry name" value="Regulatory protein AraC"/>
    <property type="match status" value="1"/>
</dbReference>
<dbReference type="SUPFAM" id="SSF46689">
    <property type="entry name" value="Homeodomain-like"/>
    <property type="match status" value="2"/>
</dbReference>
<comment type="caution">
    <text evidence="6">The sequence shown here is derived from an EMBL/GenBank/DDBJ whole genome shotgun (WGS) entry which is preliminary data.</text>
</comment>
<dbReference type="InterPro" id="IPR009057">
    <property type="entry name" value="Homeodomain-like_sf"/>
</dbReference>
<feature type="compositionally biased region" description="Polar residues" evidence="4">
    <location>
        <begin position="289"/>
        <end position="300"/>
    </location>
</feature>
<dbReference type="Proteomes" id="UP001652445">
    <property type="component" value="Unassembled WGS sequence"/>
</dbReference>
<keyword evidence="1" id="KW-0805">Transcription regulation</keyword>
<keyword evidence="2" id="KW-0238">DNA-binding</keyword>
<reference evidence="6 7" key="1">
    <citation type="submission" date="2022-09" db="EMBL/GenBank/DDBJ databases">
        <authorList>
            <person name="Han X.L."/>
            <person name="Wang Q."/>
            <person name="Lu T."/>
        </authorList>
    </citation>
    <scope>NUCLEOTIDE SEQUENCE [LARGE SCALE GENOMIC DNA]</scope>
    <source>
        <strain evidence="6 7">WQ 127069</strain>
    </source>
</reference>
<evidence type="ECO:0000256" key="4">
    <source>
        <dbReference type="SAM" id="MobiDB-lite"/>
    </source>
</evidence>
<dbReference type="InterPro" id="IPR018062">
    <property type="entry name" value="HTH_AraC-typ_CS"/>
</dbReference>
<protein>
    <submittedName>
        <fullName evidence="6">AraC family transcriptional regulator</fullName>
    </submittedName>
</protein>
<evidence type="ECO:0000313" key="6">
    <source>
        <dbReference type="EMBL" id="MCU6794181.1"/>
    </source>
</evidence>
<evidence type="ECO:0000256" key="1">
    <source>
        <dbReference type="ARBA" id="ARBA00023015"/>
    </source>
</evidence>
<dbReference type="PANTHER" id="PTHR43280:SF2">
    <property type="entry name" value="HTH-TYPE TRANSCRIPTIONAL REGULATOR EXSA"/>
    <property type="match status" value="1"/>
</dbReference>
<dbReference type="InterPro" id="IPR020449">
    <property type="entry name" value="Tscrpt_reg_AraC-type_HTH"/>
</dbReference>
<dbReference type="InterPro" id="IPR037923">
    <property type="entry name" value="HTH-like"/>
</dbReference>
<evidence type="ECO:0000259" key="5">
    <source>
        <dbReference type="PROSITE" id="PS01124"/>
    </source>
</evidence>
<name>A0ABT2UJ76_9BACL</name>
<keyword evidence="7" id="KW-1185">Reference proteome</keyword>
<proteinExistence type="predicted"/>
<gene>
    <name evidence="6" type="ORF">OB236_18920</name>
</gene>
<sequence>MEELKSLLPPVFNQICQEIRINDAIIEWVDIIFEQIGTASKCPPHAHTWFEFNYILSGHMVTWFGDEFVKVGEGEFFLIPPGTIHSHSYTRGNPHEGICFRWRIRCASTEIEDVQGESFCKRLQQLHTWKSGSYRDNGSLQGMLEQFFHEALTGQSELALQLLLIHILEYLCLLQQSMKGQVSSSKTVRDPLVRKVEVYLEDFQSNRLNVGELAASLHMSYGHLSRQYKKLTGQTIVNRMNHIRLEKAKELMKLPSLRIAEIAEQAGFADLCYFSRAFKKQYGASPQNYRRQQAATSANVPQPLATGDSLP</sequence>
<dbReference type="PROSITE" id="PS00041">
    <property type="entry name" value="HTH_ARAC_FAMILY_1"/>
    <property type="match status" value="1"/>
</dbReference>
<feature type="region of interest" description="Disordered" evidence="4">
    <location>
        <begin position="289"/>
        <end position="311"/>
    </location>
</feature>
<dbReference type="Pfam" id="PF12833">
    <property type="entry name" value="HTH_18"/>
    <property type="match status" value="1"/>
</dbReference>
<dbReference type="InterPro" id="IPR003313">
    <property type="entry name" value="AraC-bd"/>
</dbReference>
<keyword evidence="3" id="KW-0804">Transcription</keyword>
<organism evidence="6 7">
    <name type="scientific">Paenibacillus baimaensis</name>
    <dbReference type="NCBI Taxonomy" id="2982185"/>
    <lineage>
        <taxon>Bacteria</taxon>
        <taxon>Bacillati</taxon>
        <taxon>Bacillota</taxon>
        <taxon>Bacilli</taxon>
        <taxon>Bacillales</taxon>
        <taxon>Paenibacillaceae</taxon>
        <taxon>Paenibacillus</taxon>
    </lineage>
</organism>
<evidence type="ECO:0000256" key="3">
    <source>
        <dbReference type="ARBA" id="ARBA00023163"/>
    </source>
</evidence>
<dbReference type="InterPro" id="IPR018060">
    <property type="entry name" value="HTH_AraC"/>
</dbReference>
<evidence type="ECO:0000256" key="2">
    <source>
        <dbReference type="ARBA" id="ARBA00023125"/>
    </source>
</evidence>
<feature type="domain" description="HTH araC/xylS-type" evidence="5">
    <location>
        <begin position="194"/>
        <end position="292"/>
    </location>
</feature>
<evidence type="ECO:0000313" key="7">
    <source>
        <dbReference type="Proteomes" id="UP001652445"/>
    </source>
</evidence>
<dbReference type="Pfam" id="PF02311">
    <property type="entry name" value="AraC_binding"/>
    <property type="match status" value="1"/>
</dbReference>
<dbReference type="SMART" id="SM00342">
    <property type="entry name" value="HTH_ARAC"/>
    <property type="match status" value="1"/>
</dbReference>
<dbReference type="PROSITE" id="PS01124">
    <property type="entry name" value="HTH_ARAC_FAMILY_2"/>
    <property type="match status" value="1"/>
</dbReference>
<accession>A0ABT2UJ76</accession>
<dbReference type="PRINTS" id="PR00032">
    <property type="entry name" value="HTHARAC"/>
</dbReference>
<dbReference type="Gene3D" id="2.60.120.10">
    <property type="entry name" value="Jelly Rolls"/>
    <property type="match status" value="1"/>
</dbReference>
<dbReference type="Gene3D" id="1.10.10.60">
    <property type="entry name" value="Homeodomain-like"/>
    <property type="match status" value="2"/>
</dbReference>
<dbReference type="PANTHER" id="PTHR43280">
    <property type="entry name" value="ARAC-FAMILY TRANSCRIPTIONAL REGULATOR"/>
    <property type="match status" value="1"/>
</dbReference>